<evidence type="ECO:0000256" key="1">
    <source>
        <dbReference type="ARBA" id="ARBA00000900"/>
    </source>
</evidence>
<dbReference type="PANTHER" id="PTHR46077">
    <property type="entry name" value="E3 UBIQUITIN-PROTEIN LIGASE TOPORS"/>
    <property type="match status" value="1"/>
</dbReference>
<sequence length="259" mass="28456">MEADLDTRCPVCLDNWGDSVAYAMPCCHRFCFQCIQRWTSMKPQCPLCKRDVESIIHAVQADADYKELSLSPAAVPSVATWSPAGPRPALLVTSALRVVGLQEEILTRRLHRNLQGHAGNFVRHFIAFTVRRCGTDAHRLLGLIVLHAAGAEEPNSVSQPRDAPREEPPVPGPASSSSRASPSRDETGEELHGRPSRPHSNPATATTEQPASPREEPEEPVAGPSASSLPRRTRRAPKRKARDSQDSPSPKKRPPRRQK</sequence>
<evidence type="ECO:0000259" key="11">
    <source>
        <dbReference type="PROSITE" id="PS50089"/>
    </source>
</evidence>
<dbReference type="GO" id="GO:0061630">
    <property type="term" value="F:ubiquitin protein ligase activity"/>
    <property type="evidence" value="ECO:0007669"/>
    <property type="project" value="UniProtKB-EC"/>
</dbReference>
<dbReference type="Pfam" id="PF13639">
    <property type="entry name" value="zf-RING_2"/>
    <property type="match status" value="1"/>
</dbReference>
<dbReference type="GO" id="GO:0008270">
    <property type="term" value="F:zinc ion binding"/>
    <property type="evidence" value="ECO:0007669"/>
    <property type="project" value="UniProtKB-KW"/>
</dbReference>
<accession>A0A226MT59</accession>
<dbReference type="Gene3D" id="3.30.40.10">
    <property type="entry name" value="Zinc/RING finger domain, C3HC4 (zinc finger)"/>
    <property type="match status" value="1"/>
</dbReference>
<dbReference type="CDD" id="cd23130">
    <property type="entry name" value="RING-HC_EHV1-like"/>
    <property type="match status" value="1"/>
</dbReference>
<feature type="region of interest" description="Disordered" evidence="10">
    <location>
        <begin position="152"/>
        <end position="259"/>
    </location>
</feature>
<evidence type="ECO:0000256" key="2">
    <source>
        <dbReference type="ARBA" id="ARBA00012483"/>
    </source>
</evidence>
<dbReference type="STRING" id="9009.A0A226MT59"/>
<keyword evidence="3" id="KW-0808">Transferase</keyword>
<evidence type="ECO:0000313" key="13">
    <source>
        <dbReference type="Proteomes" id="UP000198323"/>
    </source>
</evidence>
<keyword evidence="4" id="KW-0479">Metal-binding</keyword>
<keyword evidence="8" id="KW-0804">Transcription</keyword>
<protein>
    <recommendedName>
        <fullName evidence="2">RING-type E3 ubiquitin transferase</fullName>
        <ecNumber evidence="2">2.3.2.27</ecNumber>
    </recommendedName>
</protein>
<feature type="compositionally biased region" description="Polar residues" evidence="10">
    <location>
        <begin position="198"/>
        <end position="210"/>
    </location>
</feature>
<name>A0A226MT59_CALSU</name>
<organism evidence="12 13">
    <name type="scientific">Callipepla squamata</name>
    <name type="common">Scaled quail</name>
    <dbReference type="NCBI Taxonomy" id="9009"/>
    <lineage>
        <taxon>Eukaryota</taxon>
        <taxon>Metazoa</taxon>
        <taxon>Chordata</taxon>
        <taxon>Craniata</taxon>
        <taxon>Vertebrata</taxon>
        <taxon>Euteleostomi</taxon>
        <taxon>Archelosauria</taxon>
        <taxon>Archosauria</taxon>
        <taxon>Dinosauria</taxon>
        <taxon>Saurischia</taxon>
        <taxon>Theropoda</taxon>
        <taxon>Coelurosauria</taxon>
        <taxon>Aves</taxon>
        <taxon>Neognathae</taxon>
        <taxon>Galloanserae</taxon>
        <taxon>Galliformes</taxon>
        <taxon>Odontophoridae</taxon>
        <taxon>Callipepla</taxon>
    </lineage>
</organism>
<keyword evidence="7" id="KW-0805">Transcription regulation</keyword>
<dbReference type="GO" id="GO:0006513">
    <property type="term" value="P:protein monoubiquitination"/>
    <property type="evidence" value="ECO:0007669"/>
    <property type="project" value="TreeGrafter"/>
</dbReference>
<keyword evidence="13" id="KW-1185">Reference proteome</keyword>
<comment type="catalytic activity">
    <reaction evidence="1">
        <text>S-ubiquitinyl-[E2 ubiquitin-conjugating enzyme]-L-cysteine + [acceptor protein]-L-lysine = [E2 ubiquitin-conjugating enzyme]-L-cysteine + N(6)-ubiquitinyl-[acceptor protein]-L-lysine.</text>
        <dbReference type="EC" id="2.3.2.27"/>
    </reaction>
</comment>
<feature type="domain" description="RING-type" evidence="11">
    <location>
        <begin position="9"/>
        <end position="49"/>
    </location>
</feature>
<dbReference type="Proteomes" id="UP000198323">
    <property type="component" value="Unassembled WGS sequence"/>
</dbReference>
<evidence type="ECO:0000313" key="12">
    <source>
        <dbReference type="EMBL" id="OXB58442.1"/>
    </source>
</evidence>
<dbReference type="InterPro" id="IPR013083">
    <property type="entry name" value="Znf_RING/FYVE/PHD"/>
</dbReference>
<dbReference type="PANTHER" id="PTHR46077:SF1">
    <property type="entry name" value="TOP1 BINDING ARGININE_SERINE RICH PROTEIN, E3 UBIQUITIN LIGASE"/>
    <property type="match status" value="1"/>
</dbReference>
<dbReference type="EC" id="2.3.2.27" evidence="2"/>
<dbReference type="SUPFAM" id="SSF57850">
    <property type="entry name" value="RING/U-box"/>
    <property type="match status" value="1"/>
</dbReference>
<feature type="compositionally biased region" description="Basic residues" evidence="10">
    <location>
        <begin position="250"/>
        <end position="259"/>
    </location>
</feature>
<dbReference type="PROSITE" id="PS50089">
    <property type="entry name" value="ZF_RING_2"/>
    <property type="match status" value="1"/>
</dbReference>
<keyword evidence="5 9" id="KW-0863">Zinc-finger</keyword>
<dbReference type="SMART" id="SM00184">
    <property type="entry name" value="RING"/>
    <property type="match status" value="1"/>
</dbReference>
<comment type="caution">
    <text evidence="12">The sequence shown here is derived from an EMBL/GenBank/DDBJ whole genome shotgun (WGS) entry which is preliminary data.</text>
</comment>
<feature type="compositionally biased region" description="Basic residues" evidence="10">
    <location>
        <begin position="231"/>
        <end position="241"/>
    </location>
</feature>
<evidence type="ECO:0000256" key="10">
    <source>
        <dbReference type="SAM" id="MobiDB-lite"/>
    </source>
</evidence>
<evidence type="ECO:0000256" key="6">
    <source>
        <dbReference type="ARBA" id="ARBA00022833"/>
    </source>
</evidence>
<reference evidence="12 13" key="1">
    <citation type="submission" date="2016-07" db="EMBL/GenBank/DDBJ databases">
        <title>Disparate Historic Effective Population Sizes Predicted by Modern Levels of Genome Diversity for the Scaled Quail (Callipepla squamata) and the Northern Bobwhite (Colinus virginianus): Inferences from First and Second Generation Draft Genome Assemblies for Sympatric New World Quail.</title>
        <authorList>
            <person name="Oldeschulte D.L."/>
            <person name="Halley Y.A."/>
            <person name="Bhattarai E.K."/>
            <person name="Brashear W.A."/>
            <person name="Hill J."/>
            <person name="Metz R.P."/>
            <person name="Johnson C.D."/>
            <person name="Rollins D."/>
            <person name="Peterson M.J."/>
            <person name="Bickhart D.M."/>
            <person name="Decker J.E."/>
            <person name="Seabury C.M."/>
        </authorList>
    </citation>
    <scope>NUCLEOTIDE SEQUENCE [LARGE SCALE GENOMIC DNA]</scope>
    <source>
        <strain evidence="12 13">Texas</strain>
        <tissue evidence="12">Leg muscle</tissue>
    </source>
</reference>
<evidence type="ECO:0000256" key="3">
    <source>
        <dbReference type="ARBA" id="ARBA00022679"/>
    </source>
</evidence>
<dbReference type="EMBL" id="MCFN01000467">
    <property type="protein sequence ID" value="OXB58442.1"/>
    <property type="molecule type" value="Genomic_DNA"/>
</dbReference>
<dbReference type="OrthoDB" id="9120644at2759"/>
<evidence type="ECO:0000256" key="4">
    <source>
        <dbReference type="ARBA" id="ARBA00022723"/>
    </source>
</evidence>
<dbReference type="InterPro" id="IPR001841">
    <property type="entry name" value="Znf_RING"/>
</dbReference>
<proteinExistence type="predicted"/>
<dbReference type="GO" id="GO:0000209">
    <property type="term" value="P:protein polyubiquitination"/>
    <property type="evidence" value="ECO:0007669"/>
    <property type="project" value="TreeGrafter"/>
</dbReference>
<evidence type="ECO:0000256" key="5">
    <source>
        <dbReference type="ARBA" id="ARBA00022771"/>
    </source>
</evidence>
<feature type="compositionally biased region" description="Basic and acidic residues" evidence="10">
    <location>
        <begin position="182"/>
        <end position="193"/>
    </location>
</feature>
<dbReference type="InterPro" id="IPR017907">
    <property type="entry name" value="Znf_RING_CS"/>
</dbReference>
<evidence type="ECO:0000256" key="8">
    <source>
        <dbReference type="ARBA" id="ARBA00023163"/>
    </source>
</evidence>
<gene>
    <name evidence="12" type="ORF">ASZ78_012880</name>
</gene>
<dbReference type="AlphaFoldDB" id="A0A226MT59"/>
<dbReference type="PROSITE" id="PS00518">
    <property type="entry name" value="ZF_RING_1"/>
    <property type="match status" value="1"/>
</dbReference>
<keyword evidence="6" id="KW-0862">Zinc</keyword>
<evidence type="ECO:0000256" key="9">
    <source>
        <dbReference type="PROSITE-ProRule" id="PRU00175"/>
    </source>
</evidence>
<evidence type="ECO:0000256" key="7">
    <source>
        <dbReference type="ARBA" id="ARBA00023015"/>
    </source>
</evidence>